<organism evidence="1 2">
    <name type="scientific">Parascaris equorum</name>
    <name type="common">Equine roundworm</name>
    <dbReference type="NCBI Taxonomy" id="6256"/>
    <lineage>
        <taxon>Eukaryota</taxon>
        <taxon>Metazoa</taxon>
        <taxon>Ecdysozoa</taxon>
        <taxon>Nematoda</taxon>
        <taxon>Chromadorea</taxon>
        <taxon>Rhabditida</taxon>
        <taxon>Spirurina</taxon>
        <taxon>Ascaridomorpha</taxon>
        <taxon>Ascaridoidea</taxon>
        <taxon>Ascarididae</taxon>
        <taxon>Parascaris</taxon>
    </lineage>
</organism>
<reference evidence="2" key="1">
    <citation type="submission" date="2022-11" db="UniProtKB">
        <authorList>
            <consortium name="WormBaseParasite"/>
        </authorList>
    </citation>
    <scope>IDENTIFICATION</scope>
</reference>
<accession>A0A914R6F2</accession>
<proteinExistence type="predicted"/>
<protein>
    <submittedName>
        <fullName evidence="2">Uncharacterized protein</fullName>
    </submittedName>
</protein>
<evidence type="ECO:0000313" key="2">
    <source>
        <dbReference type="WBParaSite" id="PEQ_0000202601-mRNA-1"/>
    </source>
</evidence>
<name>A0A914R6F2_PAREQ</name>
<evidence type="ECO:0000313" key="1">
    <source>
        <dbReference type="Proteomes" id="UP000887564"/>
    </source>
</evidence>
<dbReference type="AlphaFoldDB" id="A0A914R6F2"/>
<dbReference type="WBParaSite" id="PEQ_0000202601-mRNA-1">
    <property type="protein sequence ID" value="PEQ_0000202601-mRNA-1"/>
    <property type="gene ID" value="PEQ_0000202601"/>
</dbReference>
<dbReference type="Proteomes" id="UP000887564">
    <property type="component" value="Unplaced"/>
</dbReference>
<keyword evidence="1" id="KW-1185">Reference proteome</keyword>
<sequence length="143" mass="16261">MDSAYKEFVAYCRRKGAHVDEIENIESTGGPVDVFARKVYDMCYAQIKKEDDRRVNALLVSALITACPQVITESSTLNPFVKPFMELLRCEENLTVTRHALNSLPVLFRMTSLKKPSPHAKMLKQIVTNLTSCENCFPQDFEL</sequence>